<keyword evidence="5" id="KW-1133">Transmembrane helix</keyword>
<dbReference type="InterPro" id="IPR003660">
    <property type="entry name" value="HAMP_dom"/>
</dbReference>
<dbReference type="SMART" id="SM00304">
    <property type="entry name" value="HAMP"/>
    <property type="match status" value="2"/>
</dbReference>
<feature type="domain" description="HAMP" evidence="7">
    <location>
        <begin position="284"/>
        <end position="338"/>
    </location>
</feature>
<dbReference type="InterPro" id="IPR033462">
    <property type="entry name" value="Cache_3-Cache_2"/>
</dbReference>
<dbReference type="InterPro" id="IPR004090">
    <property type="entry name" value="Chemotax_Me-accpt_rcpt"/>
</dbReference>
<dbReference type="AlphaFoldDB" id="A0A8J8BB28"/>
<dbReference type="GO" id="GO:0006935">
    <property type="term" value="P:chemotaxis"/>
    <property type="evidence" value="ECO:0007669"/>
    <property type="project" value="UniProtKB-KW"/>
</dbReference>
<evidence type="ECO:0000313" key="9">
    <source>
        <dbReference type="Proteomes" id="UP000681356"/>
    </source>
</evidence>
<evidence type="ECO:0000256" key="5">
    <source>
        <dbReference type="SAM" id="Phobius"/>
    </source>
</evidence>
<dbReference type="PROSITE" id="PS50111">
    <property type="entry name" value="CHEMOTAXIS_TRANSDUC_2"/>
    <property type="match status" value="1"/>
</dbReference>
<comment type="caution">
    <text evidence="8">The sequence shown here is derived from an EMBL/GenBank/DDBJ whole genome shotgun (WGS) entry which is preliminary data.</text>
</comment>
<feature type="domain" description="Methyl-accepting transducer" evidence="6">
    <location>
        <begin position="343"/>
        <end position="572"/>
    </location>
</feature>
<organism evidence="8 9">
    <name type="scientific">Thetidibacter halocola</name>
    <dbReference type="NCBI Taxonomy" id="2827239"/>
    <lineage>
        <taxon>Bacteria</taxon>
        <taxon>Pseudomonadati</taxon>
        <taxon>Pseudomonadota</taxon>
        <taxon>Alphaproteobacteria</taxon>
        <taxon>Rhodobacterales</taxon>
        <taxon>Roseobacteraceae</taxon>
        <taxon>Thetidibacter</taxon>
    </lineage>
</organism>
<dbReference type="PROSITE" id="PS50885">
    <property type="entry name" value="HAMP"/>
    <property type="match status" value="2"/>
</dbReference>
<feature type="domain" description="HAMP" evidence="7">
    <location>
        <begin position="221"/>
        <end position="274"/>
    </location>
</feature>
<dbReference type="Gene3D" id="1.10.287.950">
    <property type="entry name" value="Methyl-accepting chemotaxis protein"/>
    <property type="match status" value="1"/>
</dbReference>
<protein>
    <submittedName>
        <fullName evidence="8">Methyl-accepting chemotaxis protein</fullName>
    </submittedName>
</protein>
<dbReference type="Proteomes" id="UP000681356">
    <property type="component" value="Unassembled WGS sequence"/>
</dbReference>
<dbReference type="Pfam" id="PF00015">
    <property type="entry name" value="MCPsignal"/>
    <property type="match status" value="1"/>
</dbReference>
<evidence type="ECO:0000313" key="8">
    <source>
        <dbReference type="EMBL" id="MBS0125823.1"/>
    </source>
</evidence>
<dbReference type="SUPFAM" id="SSF58104">
    <property type="entry name" value="Methyl-accepting chemotaxis protein (MCP) signaling domain"/>
    <property type="match status" value="1"/>
</dbReference>
<dbReference type="CDD" id="cd11386">
    <property type="entry name" value="MCP_signal"/>
    <property type="match status" value="1"/>
</dbReference>
<evidence type="ECO:0000256" key="1">
    <source>
        <dbReference type="ARBA" id="ARBA00022500"/>
    </source>
</evidence>
<dbReference type="SUPFAM" id="SSF103190">
    <property type="entry name" value="Sensory domain-like"/>
    <property type="match status" value="1"/>
</dbReference>
<keyword evidence="5" id="KW-0472">Membrane</keyword>
<dbReference type="GO" id="GO:0004888">
    <property type="term" value="F:transmembrane signaling receptor activity"/>
    <property type="evidence" value="ECO:0007669"/>
    <property type="project" value="InterPro"/>
</dbReference>
<sequence>MSILRTPSLSTQICLVVTGLMVALSLALFFLMARLTEAGLHEAAQDRQRTSLRVLLDTFSESYGDAIRVQTLDGVPTRVEWDGMTAPETHDLIDEVGRISGETATLFGWDAAKGDFIRLTTNIIKPDGTRAVGTYLGVENPVHAAMMRGETYRGEAVILGLPYLTIYKPILDAAGRTVGIFYVGVQRSAIDATTAAMQRQALMLVAALLVAGAVVTLLAARRLLRPLSRLDGAISQIGAGNLEAEVPHTERRDQIGNIARRVAEFRTQLSDARQVEREKEEQQEKQRQVVDHLREGLAALSRRDLGWRLAEDAAFPAEYEALRRDFNKAAENLSDAMIEIVGVAASLRDAAEGVGGLASDLSRRVETQAATLEQTAAALDELAGSGKQISARVSDANGLARSSTDLSRASGERLEEAVSAMQRIETASDEIDSIVNLIEDIAFQTNLLALNAGVEAARAGEAGKGFAVVATEVRSLAARASDSVGEIRGLIQKNIDQVKEGSRLVKETGTSISAVLEKVFSLGSLVGEIATEIESQSHGLSEINNGMRLIETATQENAALANQAHDAGEEMKSGATHLRDTVSVFELDAAEGTGSWTEQPPLRAAG</sequence>
<keyword evidence="1" id="KW-0145">Chemotaxis</keyword>
<evidence type="ECO:0000256" key="4">
    <source>
        <dbReference type="SAM" id="Coils"/>
    </source>
</evidence>
<evidence type="ECO:0000256" key="3">
    <source>
        <dbReference type="PROSITE-ProRule" id="PRU00284"/>
    </source>
</evidence>
<dbReference type="InterPro" id="IPR051310">
    <property type="entry name" value="MCP_chemotaxis"/>
</dbReference>
<dbReference type="PRINTS" id="PR00260">
    <property type="entry name" value="CHEMTRNSDUCR"/>
</dbReference>
<dbReference type="InterPro" id="IPR029151">
    <property type="entry name" value="Sensor-like_sf"/>
</dbReference>
<keyword evidence="9" id="KW-1185">Reference proteome</keyword>
<dbReference type="RefSeq" id="WP_212537790.1">
    <property type="nucleotide sequence ID" value="NZ_JAGTUU010000007.1"/>
</dbReference>
<accession>A0A8J8BB28</accession>
<dbReference type="EMBL" id="JAGTUU010000007">
    <property type="protein sequence ID" value="MBS0125823.1"/>
    <property type="molecule type" value="Genomic_DNA"/>
</dbReference>
<reference evidence="8" key="1">
    <citation type="submission" date="2021-04" db="EMBL/GenBank/DDBJ databases">
        <authorList>
            <person name="Yoon J."/>
        </authorList>
    </citation>
    <scope>NUCLEOTIDE SEQUENCE</scope>
    <source>
        <strain evidence="8">KMU-90</strain>
    </source>
</reference>
<dbReference type="PANTHER" id="PTHR43531:SF11">
    <property type="entry name" value="METHYL-ACCEPTING CHEMOTAXIS PROTEIN 3"/>
    <property type="match status" value="1"/>
</dbReference>
<keyword evidence="4" id="KW-0175">Coiled coil</keyword>
<dbReference type="InterPro" id="IPR004089">
    <property type="entry name" value="MCPsignal_dom"/>
</dbReference>
<comment type="similarity">
    <text evidence="2">Belongs to the methyl-accepting chemotaxis (MCP) protein family.</text>
</comment>
<evidence type="ECO:0000259" key="7">
    <source>
        <dbReference type="PROSITE" id="PS50885"/>
    </source>
</evidence>
<dbReference type="Gene3D" id="6.10.340.10">
    <property type="match status" value="1"/>
</dbReference>
<keyword evidence="3" id="KW-0807">Transducer</keyword>
<dbReference type="GO" id="GO:0007165">
    <property type="term" value="P:signal transduction"/>
    <property type="evidence" value="ECO:0007669"/>
    <property type="project" value="UniProtKB-KW"/>
</dbReference>
<feature type="transmembrane region" description="Helical" evidence="5">
    <location>
        <begin position="201"/>
        <end position="220"/>
    </location>
</feature>
<proteinExistence type="inferred from homology"/>
<dbReference type="PANTHER" id="PTHR43531">
    <property type="entry name" value="PROTEIN ICFG"/>
    <property type="match status" value="1"/>
</dbReference>
<evidence type="ECO:0000256" key="2">
    <source>
        <dbReference type="ARBA" id="ARBA00029447"/>
    </source>
</evidence>
<gene>
    <name evidence="8" type="ORF">KB874_17200</name>
</gene>
<keyword evidence="5" id="KW-0812">Transmembrane</keyword>
<dbReference type="Pfam" id="PF17201">
    <property type="entry name" value="Cache_3-Cache_2"/>
    <property type="match status" value="1"/>
</dbReference>
<dbReference type="SMART" id="SM00283">
    <property type="entry name" value="MA"/>
    <property type="match status" value="1"/>
</dbReference>
<evidence type="ECO:0000259" key="6">
    <source>
        <dbReference type="PROSITE" id="PS50111"/>
    </source>
</evidence>
<name>A0A8J8BB28_9RHOB</name>
<dbReference type="GO" id="GO:0016020">
    <property type="term" value="C:membrane"/>
    <property type="evidence" value="ECO:0007669"/>
    <property type="project" value="InterPro"/>
</dbReference>
<dbReference type="Pfam" id="PF00672">
    <property type="entry name" value="HAMP"/>
    <property type="match status" value="1"/>
</dbReference>
<dbReference type="SUPFAM" id="SSF158472">
    <property type="entry name" value="HAMP domain-like"/>
    <property type="match status" value="1"/>
</dbReference>
<feature type="coiled-coil region" evidence="4">
    <location>
        <begin position="262"/>
        <end position="295"/>
    </location>
</feature>